<accession>A0A9D4PDT3</accession>
<keyword evidence="3" id="KW-1185">Reference proteome</keyword>
<dbReference type="VEuPathDB" id="VectorBase:RSAN_043918"/>
<sequence>MTALARELDHNSDIGSAIYADDITIWSRGGSVGHTETTLQEAVHTVEKHLSRMKLVLSDSKSELLVYQPIRMGRRPQGWVPTAEIDIHLVTKNGAVIPRKDTIRVLGMLISENGRNAATIHNFVAAVVDMSGRTVSAASVRTRSIGVAEQVAISLALTTKDPCPVFSDSMTAVREPVKRSGTFGSRPLRGRCPPRVFRNPRPRTQ</sequence>
<reference evidence="2" key="2">
    <citation type="submission" date="2021-09" db="EMBL/GenBank/DDBJ databases">
        <authorList>
            <person name="Jia N."/>
            <person name="Wang J."/>
            <person name="Shi W."/>
            <person name="Du L."/>
            <person name="Sun Y."/>
            <person name="Zhan W."/>
            <person name="Jiang J."/>
            <person name="Wang Q."/>
            <person name="Zhang B."/>
            <person name="Ji P."/>
            <person name="Sakyi L.B."/>
            <person name="Cui X."/>
            <person name="Yuan T."/>
            <person name="Jiang B."/>
            <person name="Yang W."/>
            <person name="Lam T.T.-Y."/>
            <person name="Chang Q."/>
            <person name="Ding S."/>
            <person name="Wang X."/>
            <person name="Zhu J."/>
            <person name="Ruan X."/>
            <person name="Zhao L."/>
            <person name="Wei J."/>
            <person name="Que T."/>
            <person name="Du C."/>
            <person name="Cheng J."/>
            <person name="Dai P."/>
            <person name="Han X."/>
            <person name="Huang E."/>
            <person name="Gao Y."/>
            <person name="Liu J."/>
            <person name="Shao H."/>
            <person name="Ye R."/>
            <person name="Li L."/>
            <person name="Wei W."/>
            <person name="Wang X."/>
            <person name="Wang C."/>
            <person name="Huo Q."/>
            <person name="Li W."/>
            <person name="Guo W."/>
            <person name="Chen H."/>
            <person name="Chen S."/>
            <person name="Zhou L."/>
            <person name="Zhou L."/>
            <person name="Ni X."/>
            <person name="Tian J."/>
            <person name="Zhou Y."/>
            <person name="Sheng Y."/>
            <person name="Liu T."/>
            <person name="Pan Y."/>
            <person name="Xia L."/>
            <person name="Li J."/>
            <person name="Zhao F."/>
            <person name="Cao W."/>
        </authorList>
    </citation>
    <scope>NUCLEOTIDE SEQUENCE</scope>
    <source>
        <strain evidence="2">Rsan-2018</strain>
        <tissue evidence="2">Larvae</tissue>
    </source>
</reference>
<evidence type="ECO:0000313" key="3">
    <source>
        <dbReference type="Proteomes" id="UP000821837"/>
    </source>
</evidence>
<evidence type="ECO:0000313" key="2">
    <source>
        <dbReference type="EMBL" id="KAH7938834.1"/>
    </source>
</evidence>
<evidence type="ECO:0008006" key="4">
    <source>
        <dbReference type="Google" id="ProtNLM"/>
    </source>
</evidence>
<comment type="caution">
    <text evidence="2">The sequence shown here is derived from an EMBL/GenBank/DDBJ whole genome shotgun (WGS) entry which is preliminary data.</text>
</comment>
<dbReference type="EMBL" id="JABSTV010001254">
    <property type="protein sequence ID" value="KAH7938834.1"/>
    <property type="molecule type" value="Genomic_DNA"/>
</dbReference>
<name>A0A9D4PDT3_RHISA</name>
<dbReference type="AlphaFoldDB" id="A0A9D4PDT3"/>
<gene>
    <name evidence="2" type="ORF">HPB52_000844</name>
</gene>
<proteinExistence type="predicted"/>
<dbReference type="Proteomes" id="UP000821837">
    <property type="component" value="Chromosome 8"/>
</dbReference>
<feature type="region of interest" description="Disordered" evidence="1">
    <location>
        <begin position="177"/>
        <end position="205"/>
    </location>
</feature>
<reference evidence="2" key="1">
    <citation type="journal article" date="2020" name="Cell">
        <title>Large-Scale Comparative Analyses of Tick Genomes Elucidate Their Genetic Diversity and Vector Capacities.</title>
        <authorList>
            <consortium name="Tick Genome and Microbiome Consortium (TIGMIC)"/>
            <person name="Jia N."/>
            <person name="Wang J."/>
            <person name="Shi W."/>
            <person name="Du L."/>
            <person name="Sun Y."/>
            <person name="Zhan W."/>
            <person name="Jiang J.F."/>
            <person name="Wang Q."/>
            <person name="Zhang B."/>
            <person name="Ji P."/>
            <person name="Bell-Sakyi L."/>
            <person name="Cui X.M."/>
            <person name="Yuan T.T."/>
            <person name="Jiang B.G."/>
            <person name="Yang W.F."/>
            <person name="Lam T.T."/>
            <person name="Chang Q.C."/>
            <person name="Ding S.J."/>
            <person name="Wang X.J."/>
            <person name="Zhu J.G."/>
            <person name="Ruan X.D."/>
            <person name="Zhao L."/>
            <person name="Wei J.T."/>
            <person name="Ye R.Z."/>
            <person name="Que T.C."/>
            <person name="Du C.H."/>
            <person name="Zhou Y.H."/>
            <person name="Cheng J.X."/>
            <person name="Dai P.F."/>
            <person name="Guo W.B."/>
            <person name="Han X.H."/>
            <person name="Huang E.J."/>
            <person name="Li L.F."/>
            <person name="Wei W."/>
            <person name="Gao Y.C."/>
            <person name="Liu J.Z."/>
            <person name="Shao H.Z."/>
            <person name="Wang X."/>
            <person name="Wang C.C."/>
            <person name="Yang T.C."/>
            <person name="Huo Q.B."/>
            <person name="Li W."/>
            <person name="Chen H.Y."/>
            <person name="Chen S.E."/>
            <person name="Zhou L.G."/>
            <person name="Ni X.B."/>
            <person name="Tian J.H."/>
            <person name="Sheng Y."/>
            <person name="Liu T."/>
            <person name="Pan Y.S."/>
            <person name="Xia L.Y."/>
            <person name="Li J."/>
            <person name="Zhao F."/>
            <person name="Cao W.C."/>
        </authorList>
    </citation>
    <scope>NUCLEOTIDE SEQUENCE</scope>
    <source>
        <strain evidence="2">Rsan-2018</strain>
    </source>
</reference>
<evidence type="ECO:0000256" key="1">
    <source>
        <dbReference type="SAM" id="MobiDB-lite"/>
    </source>
</evidence>
<protein>
    <recommendedName>
        <fullName evidence="4">Tick transposon</fullName>
    </recommendedName>
</protein>
<organism evidence="2 3">
    <name type="scientific">Rhipicephalus sanguineus</name>
    <name type="common">Brown dog tick</name>
    <name type="synonym">Ixodes sanguineus</name>
    <dbReference type="NCBI Taxonomy" id="34632"/>
    <lineage>
        <taxon>Eukaryota</taxon>
        <taxon>Metazoa</taxon>
        <taxon>Ecdysozoa</taxon>
        <taxon>Arthropoda</taxon>
        <taxon>Chelicerata</taxon>
        <taxon>Arachnida</taxon>
        <taxon>Acari</taxon>
        <taxon>Parasitiformes</taxon>
        <taxon>Ixodida</taxon>
        <taxon>Ixodoidea</taxon>
        <taxon>Ixodidae</taxon>
        <taxon>Rhipicephalinae</taxon>
        <taxon>Rhipicephalus</taxon>
        <taxon>Rhipicephalus</taxon>
    </lineage>
</organism>